<evidence type="ECO:0000256" key="8">
    <source>
        <dbReference type="SAM" id="Phobius"/>
    </source>
</evidence>
<comment type="subcellular location">
    <subcellularLocation>
        <location evidence="1">Nucleus inner membrane</location>
        <topology evidence="1">Multi-pass membrane protein</topology>
        <orientation evidence="1">Nucleoplasmic side</orientation>
    </subcellularLocation>
</comment>
<dbReference type="PANTHER" id="PTHR31587:SF3">
    <property type="entry name" value="EXPRESSED PROTEIN"/>
    <property type="match status" value="1"/>
</dbReference>
<feature type="transmembrane region" description="Helical" evidence="8">
    <location>
        <begin position="302"/>
        <end position="323"/>
    </location>
</feature>
<evidence type="ECO:0000256" key="9">
    <source>
        <dbReference type="SAM" id="SignalP"/>
    </source>
</evidence>
<evidence type="ECO:0000313" key="10">
    <source>
        <dbReference type="EMBL" id="MED6161201.1"/>
    </source>
</evidence>
<accession>A0ABU6UM19</accession>
<evidence type="ECO:0000256" key="3">
    <source>
        <dbReference type="ARBA" id="ARBA00022692"/>
    </source>
</evidence>
<evidence type="ECO:0000256" key="6">
    <source>
        <dbReference type="ARBA" id="ARBA00023136"/>
    </source>
</evidence>
<sequence length="376" mass="41384">MASSCFLPFSVTIATVVFFFFSTSSLAAVDHHSNRAPLPVPGISIETPVRKVTLDPNSSLCVPVRGISRFKLLSYASLFHVSLDASAAIPKKLDSKIHVCFHRDNSLGLCQCQKDKWSSVQKGTWSAAMSPFENGYLDMRFNSQESTSVTISLEEDTQKRLLICLVLGYVLLLFGANISRWVLCCCSHSKAIVIGVFLVPIISLLFQLGAESFPSHQLLVIVNYICQTFGFGEEMHHKVANFGILSIMLAGAALFYSVVSKFVFSEQDGTRNAWVSQFGILKWETRIIGFTFIFQSTIDPPLAIGTLAAIAVVYIIMKCLNVWSSIPIRYKGSVNGGTADTDESMRAYHSSQRIIGLVRPKETEQALGLGMILEGE</sequence>
<feature type="transmembrane region" description="Helical" evidence="8">
    <location>
        <begin position="216"/>
        <end position="232"/>
    </location>
</feature>
<reference evidence="10 11" key="1">
    <citation type="journal article" date="2023" name="Plants (Basel)">
        <title>Bridging the Gap: Combining Genomics and Transcriptomics Approaches to Understand Stylosanthes scabra, an Orphan Legume from the Brazilian Caatinga.</title>
        <authorList>
            <person name="Ferreira-Neto J.R.C."/>
            <person name="da Silva M.D."/>
            <person name="Binneck E."/>
            <person name="de Melo N.F."/>
            <person name="da Silva R.H."/>
            <person name="de Melo A.L.T.M."/>
            <person name="Pandolfi V."/>
            <person name="Bustamante F.O."/>
            <person name="Brasileiro-Vidal A.C."/>
            <person name="Benko-Iseppon A.M."/>
        </authorList>
    </citation>
    <scope>NUCLEOTIDE SEQUENCE [LARGE SCALE GENOMIC DNA]</scope>
    <source>
        <tissue evidence="10">Leaves</tissue>
    </source>
</reference>
<evidence type="ECO:0000256" key="1">
    <source>
        <dbReference type="ARBA" id="ARBA00004575"/>
    </source>
</evidence>
<organism evidence="10 11">
    <name type="scientific">Stylosanthes scabra</name>
    <dbReference type="NCBI Taxonomy" id="79078"/>
    <lineage>
        <taxon>Eukaryota</taxon>
        <taxon>Viridiplantae</taxon>
        <taxon>Streptophyta</taxon>
        <taxon>Embryophyta</taxon>
        <taxon>Tracheophyta</taxon>
        <taxon>Spermatophyta</taxon>
        <taxon>Magnoliopsida</taxon>
        <taxon>eudicotyledons</taxon>
        <taxon>Gunneridae</taxon>
        <taxon>Pentapetalae</taxon>
        <taxon>rosids</taxon>
        <taxon>fabids</taxon>
        <taxon>Fabales</taxon>
        <taxon>Fabaceae</taxon>
        <taxon>Papilionoideae</taxon>
        <taxon>50 kb inversion clade</taxon>
        <taxon>dalbergioids sensu lato</taxon>
        <taxon>Dalbergieae</taxon>
        <taxon>Pterocarpus clade</taxon>
        <taxon>Stylosanthes</taxon>
    </lineage>
</organism>
<keyword evidence="11" id="KW-1185">Reference proteome</keyword>
<comment type="caution">
    <text evidence="10">The sequence shown here is derived from an EMBL/GenBank/DDBJ whole genome shotgun (WGS) entry which is preliminary data.</text>
</comment>
<name>A0ABU6UM19_9FABA</name>
<keyword evidence="4 9" id="KW-0732">Signal</keyword>
<keyword evidence="7" id="KW-0539">Nucleus</keyword>
<keyword evidence="5 8" id="KW-1133">Transmembrane helix</keyword>
<keyword evidence="3 8" id="KW-0812">Transmembrane</keyword>
<dbReference type="EMBL" id="JASCZI010121320">
    <property type="protein sequence ID" value="MED6161201.1"/>
    <property type="molecule type" value="Genomic_DNA"/>
</dbReference>
<feature type="transmembrane region" description="Helical" evidence="8">
    <location>
        <begin position="239"/>
        <end position="259"/>
    </location>
</feature>
<proteinExistence type="inferred from homology"/>
<evidence type="ECO:0000256" key="5">
    <source>
        <dbReference type="ARBA" id="ARBA00022989"/>
    </source>
</evidence>
<dbReference type="Pfam" id="PF10225">
    <property type="entry name" value="NEMP"/>
    <property type="match status" value="1"/>
</dbReference>
<feature type="transmembrane region" description="Helical" evidence="8">
    <location>
        <begin position="160"/>
        <end position="179"/>
    </location>
</feature>
<evidence type="ECO:0000313" key="11">
    <source>
        <dbReference type="Proteomes" id="UP001341840"/>
    </source>
</evidence>
<gene>
    <name evidence="10" type="ORF">PIB30_058457</name>
</gene>
<comment type="similarity">
    <text evidence="2">Belongs to the NEMP family.</text>
</comment>
<dbReference type="InterPro" id="IPR019358">
    <property type="entry name" value="NEMP_fam"/>
</dbReference>
<dbReference type="Proteomes" id="UP001341840">
    <property type="component" value="Unassembled WGS sequence"/>
</dbReference>
<protein>
    <submittedName>
        <fullName evidence="10">Uncharacterized protein</fullName>
    </submittedName>
</protein>
<evidence type="ECO:0000256" key="7">
    <source>
        <dbReference type="ARBA" id="ARBA00023242"/>
    </source>
</evidence>
<dbReference type="PANTHER" id="PTHR31587">
    <property type="entry name" value="TRANSMEMBRANE PROTEIN (DUF2215)"/>
    <property type="match status" value="1"/>
</dbReference>
<feature type="chain" id="PRO_5045451840" evidence="9">
    <location>
        <begin position="28"/>
        <end position="376"/>
    </location>
</feature>
<feature type="signal peptide" evidence="9">
    <location>
        <begin position="1"/>
        <end position="27"/>
    </location>
</feature>
<keyword evidence="6 8" id="KW-0472">Membrane</keyword>
<feature type="transmembrane region" description="Helical" evidence="8">
    <location>
        <begin position="191"/>
        <end position="210"/>
    </location>
</feature>
<evidence type="ECO:0000256" key="2">
    <source>
        <dbReference type="ARBA" id="ARBA00005748"/>
    </source>
</evidence>
<evidence type="ECO:0000256" key="4">
    <source>
        <dbReference type="ARBA" id="ARBA00022729"/>
    </source>
</evidence>